<feature type="region of interest" description="Disordered" evidence="1">
    <location>
        <begin position="16"/>
        <end position="60"/>
    </location>
</feature>
<gene>
    <name evidence="3" type="ORF">CEP51_002748</name>
</gene>
<name>A0A428S9M9_9HYPO</name>
<dbReference type="EMBL" id="NKCL01000041">
    <property type="protein sequence ID" value="RSL86537.1"/>
    <property type="molecule type" value="Genomic_DNA"/>
</dbReference>
<feature type="transmembrane region" description="Helical" evidence="2">
    <location>
        <begin position="71"/>
        <end position="96"/>
    </location>
</feature>
<evidence type="ECO:0000256" key="1">
    <source>
        <dbReference type="SAM" id="MobiDB-lite"/>
    </source>
</evidence>
<keyword evidence="2" id="KW-1133">Transmembrane helix</keyword>
<dbReference type="AlphaFoldDB" id="A0A428S9M9"/>
<sequence length="753" mass="84299">MNEEYALLVQRPQFRGDDGAINGTASDDTGIRRRPLHPHVPSAGELRDPDVGSSTIVTPRSSKHLPKRIGWGLWLSILVSFIILVAAVAFLSWLWFKDRQDETWRRVMLSGWSTQAITLTGVLIRFAIGSLGAISTSMIASIAAERHGLPKSALVEVSIARFTNDGPQSFWKHILSGATFKPWMRGIIAVLLLFEVAAQFTSTILLTDLRASHVGSFDQDISHRFTYDLLNTSLNEPLPLESFTHNYWVQKPSSSEIFAEYWKPGKTGEGIDDTGATIIGFLPLAVQSAREALRSFRGMARVVDTRVVCIRPELTARFCYETYPPSYDICGNITADLSNMPQQIWNESLKSDRRQYSGRFKCPILGGPGDSFWKQSWILCGDLSNGVLLGSSLTNATSLENSTAFRGRSWLLVDTALKNQQRPSMEQGQHSHPTWNLVNSTGSGPWLQQWSRTMAEDGNTETEYHLRMSLCFDSSLAADVENLNITASTSSNHTEPIFQYDAETNQYNTSAIRNQLGSIRHNGTRNNTGREILIISDQDMNASLAEIQGKPLRTPYISSTFDWLEIRNVNPFEIPQNLLSQVFTDVLNTTDSPALAIQALKTLLYRLIYYDHISTFTLAPDNATITTFELVRTPNGRWGLIAVLSIIFGNVLLFVIVTLLFLEVTSYSFIQNAWHAVAQVSQSEEAWPLLETATLASDKDMEYWIHGREPPEGIVANAKDFFLDIGRLFQTRETRDSEKLYVKSGVFTTISSR</sequence>
<protein>
    <submittedName>
        <fullName evidence="3">Uncharacterized protein</fullName>
    </submittedName>
</protein>
<evidence type="ECO:0000313" key="3">
    <source>
        <dbReference type="EMBL" id="RSL86537.1"/>
    </source>
</evidence>
<keyword evidence="2" id="KW-0812">Transmembrane</keyword>
<dbReference type="Proteomes" id="UP000287972">
    <property type="component" value="Unassembled WGS sequence"/>
</dbReference>
<comment type="caution">
    <text evidence="3">The sequence shown here is derived from an EMBL/GenBank/DDBJ whole genome shotgun (WGS) entry which is preliminary data.</text>
</comment>
<accession>A0A428S9M9</accession>
<keyword evidence="2" id="KW-0472">Membrane</keyword>
<keyword evidence="4" id="KW-1185">Reference proteome</keyword>
<feature type="transmembrane region" description="Helical" evidence="2">
    <location>
        <begin position="638"/>
        <end position="662"/>
    </location>
</feature>
<evidence type="ECO:0000313" key="4">
    <source>
        <dbReference type="Proteomes" id="UP000287972"/>
    </source>
</evidence>
<proteinExistence type="predicted"/>
<feature type="transmembrane region" description="Helical" evidence="2">
    <location>
        <begin position="116"/>
        <end position="144"/>
    </location>
</feature>
<reference evidence="3 4" key="1">
    <citation type="submission" date="2017-06" db="EMBL/GenBank/DDBJ databases">
        <title>Comparative genomic analysis of Ambrosia Fusariam Clade fungi.</title>
        <authorList>
            <person name="Stajich J.E."/>
            <person name="Carrillo J."/>
            <person name="Kijimoto T."/>
            <person name="Eskalen A."/>
            <person name="O'Donnell K."/>
            <person name="Kasson M."/>
        </authorList>
    </citation>
    <scope>NUCLEOTIDE SEQUENCE [LARGE SCALE GENOMIC DNA]</scope>
    <source>
        <strain evidence="3 4">NRRL62606</strain>
    </source>
</reference>
<evidence type="ECO:0000256" key="2">
    <source>
        <dbReference type="SAM" id="Phobius"/>
    </source>
</evidence>
<organism evidence="3 4">
    <name type="scientific">Fusarium floridanum</name>
    <dbReference type="NCBI Taxonomy" id="1325733"/>
    <lineage>
        <taxon>Eukaryota</taxon>
        <taxon>Fungi</taxon>
        <taxon>Dikarya</taxon>
        <taxon>Ascomycota</taxon>
        <taxon>Pezizomycotina</taxon>
        <taxon>Sordariomycetes</taxon>
        <taxon>Hypocreomycetidae</taxon>
        <taxon>Hypocreales</taxon>
        <taxon>Nectriaceae</taxon>
        <taxon>Fusarium</taxon>
        <taxon>Fusarium solani species complex</taxon>
    </lineage>
</organism>